<feature type="domain" description="ABC transporter" evidence="5">
    <location>
        <begin position="2"/>
        <end position="249"/>
    </location>
</feature>
<sequence>MLQIRDLSFRYPSGTVLNSVSFDAAPGEITALIGLNGSGKTTLIKSVLGLLTPSSGTVTADGRLLFSENRTRFRPSFSVSGRERARLLSYVPQRTDGGFSFSAEEFAAMGASAYLGAFSRPDEAVLEHARALLTELGVPHLIGRNLSRMSGGENRMAYLARAILQNARYSLMDEPVASLDLRRQHEFMQRLSGYVRKSNTGVVFSIHDPQLAYEYAGHFLFMKAGHLIGDLRKEKENEGFRNAFTGYLREIYGEGLRTDFFGNRLVLGYTDIIH</sequence>
<protein>
    <submittedName>
        <fullName evidence="6">Iron complex transport system ATP-binding protein</fullName>
    </submittedName>
</protein>
<evidence type="ECO:0000313" key="7">
    <source>
        <dbReference type="Proteomes" id="UP000199820"/>
    </source>
</evidence>
<dbReference type="InterPro" id="IPR003439">
    <property type="entry name" value="ABC_transporter-like_ATP-bd"/>
</dbReference>
<evidence type="ECO:0000313" key="6">
    <source>
        <dbReference type="EMBL" id="SET70343.1"/>
    </source>
</evidence>
<dbReference type="InterPro" id="IPR003593">
    <property type="entry name" value="AAA+_ATPase"/>
</dbReference>
<evidence type="ECO:0000259" key="5">
    <source>
        <dbReference type="PROSITE" id="PS50893"/>
    </source>
</evidence>
<gene>
    <name evidence="6" type="ORF">SAMN04487771_10347</name>
</gene>
<dbReference type="RefSeq" id="WP_074649894.1">
    <property type="nucleotide sequence ID" value="NZ_FOIL01000034.1"/>
</dbReference>
<evidence type="ECO:0000256" key="3">
    <source>
        <dbReference type="ARBA" id="ARBA00022741"/>
    </source>
</evidence>
<dbReference type="SMART" id="SM00382">
    <property type="entry name" value="AAA"/>
    <property type="match status" value="1"/>
</dbReference>
<dbReference type="PANTHER" id="PTHR42734">
    <property type="entry name" value="METAL TRANSPORT SYSTEM ATP-BINDING PROTEIN TM_0124-RELATED"/>
    <property type="match status" value="1"/>
</dbReference>
<dbReference type="Pfam" id="PF00005">
    <property type="entry name" value="ABC_tran"/>
    <property type="match status" value="1"/>
</dbReference>
<dbReference type="InterPro" id="IPR027417">
    <property type="entry name" value="P-loop_NTPase"/>
</dbReference>
<evidence type="ECO:0000256" key="1">
    <source>
        <dbReference type="ARBA" id="ARBA00005417"/>
    </source>
</evidence>
<dbReference type="GO" id="GO:0005524">
    <property type="term" value="F:ATP binding"/>
    <property type="evidence" value="ECO:0007669"/>
    <property type="project" value="UniProtKB-KW"/>
</dbReference>
<dbReference type="Proteomes" id="UP000199820">
    <property type="component" value="Unassembled WGS sequence"/>
</dbReference>
<dbReference type="STRING" id="1526.SAMN02910262_01311"/>
<dbReference type="AlphaFoldDB" id="A0A1I0GGU4"/>
<dbReference type="SUPFAM" id="SSF52540">
    <property type="entry name" value="P-loop containing nucleoside triphosphate hydrolases"/>
    <property type="match status" value="1"/>
</dbReference>
<dbReference type="EMBL" id="FOIL01000034">
    <property type="protein sequence ID" value="SET70343.1"/>
    <property type="molecule type" value="Genomic_DNA"/>
</dbReference>
<evidence type="ECO:0000256" key="4">
    <source>
        <dbReference type="ARBA" id="ARBA00022840"/>
    </source>
</evidence>
<keyword evidence="4 6" id="KW-0067">ATP-binding</keyword>
<reference evidence="7" key="1">
    <citation type="submission" date="2016-10" db="EMBL/GenBank/DDBJ databases">
        <authorList>
            <person name="Varghese N."/>
            <person name="Submissions S."/>
        </authorList>
    </citation>
    <scope>NUCLEOTIDE SEQUENCE [LARGE SCALE GENOMIC DNA]</scope>
    <source>
        <strain evidence="7">KH1P1</strain>
    </source>
</reference>
<name>A0A1I0GGU4_9FIRM</name>
<proteinExistence type="inferred from homology"/>
<dbReference type="PANTHER" id="PTHR42734:SF6">
    <property type="entry name" value="MOLYBDATE IMPORT ATP-BINDING PROTEIN MOLC"/>
    <property type="match status" value="1"/>
</dbReference>
<comment type="similarity">
    <text evidence="1">Belongs to the ABC transporter superfamily.</text>
</comment>
<keyword evidence="3" id="KW-0547">Nucleotide-binding</keyword>
<dbReference type="PROSITE" id="PS50893">
    <property type="entry name" value="ABC_TRANSPORTER_2"/>
    <property type="match status" value="1"/>
</dbReference>
<keyword evidence="2" id="KW-0813">Transport</keyword>
<dbReference type="InterPro" id="IPR050153">
    <property type="entry name" value="Metal_Ion_Import_ABC"/>
</dbReference>
<accession>A0A1I0GGU4</accession>
<dbReference type="GO" id="GO:0016887">
    <property type="term" value="F:ATP hydrolysis activity"/>
    <property type="evidence" value="ECO:0007669"/>
    <property type="project" value="InterPro"/>
</dbReference>
<keyword evidence="7" id="KW-1185">Reference proteome</keyword>
<organism evidence="6 7">
    <name type="scientific">[Clostridium] aminophilum</name>
    <dbReference type="NCBI Taxonomy" id="1526"/>
    <lineage>
        <taxon>Bacteria</taxon>
        <taxon>Bacillati</taxon>
        <taxon>Bacillota</taxon>
        <taxon>Clostridia</taxon>
        <taxon>Lachnospirales</taxon>
        <taxon>Lachnospiraceae</taxon>
    </lineage>
</organism>
<dbReference type="OrthoDB" id="9799337at2"/>
<dbReference type="CDD" id="cd03214">
    <property type="entry name" value="ABC_Iron-Siderophores_B12_Hemin"/>
    <property type="match status" value="1"/>
</dbReference>
<dbReference type="Gene3D" id="3.40.50.300">
    <property type="entry name" value="P-loop containing nucleotide triphosphate hydrolases"/>
    <property type="match status" value="1"/>
</dbReference>
<evidence type="ECO:0000256" key="2">
    <source>
        <dbReference type="ARBA" id="ARBA00022448"/>
    </source>
</evidence>